<dbReference type="GO" id="GO:0007052">
    <property type="term" value="P:mitotic spindle organization"/>
    <property type="evidence" value="ECO:0007669"/>
    <property type="project" value="InterPro"/>
</dbReference>
<proteinExistence type="predicted"/>
<dbReference type="RefSeq" id="XP_025070468.1">
    <property type="nucleotide sequence ID" value="XM_025214683.1"/>
</dbReference>
<feature type="compositionally biased region" description="Polar residues" evidence="1">
    <location>
        <begin position="1167"/>
        <end position="1176"/>
    </location>
</feature>
<dbReference type="PANTHER" id="PTHR31191:SF4">
    <property type="entry name" value="CENTROSOMAL PROTEIN OF 126 KDA"/>
    <property type="match status" value="1"/>
</dbReference>
<feature type="compositionally biased region" description="Polar residues" evidence="1">
    <location>
        <begin position="275"/>
        <end position="308"/>
    </location>
</feature>
<feature type="compositionally biased region" description="Polar residues" evidence="1">
    <location>
        <begin position="143"/>
        <end position="167"/>
    </location>
</feature>
<dbReference type="GO" id="GO:0005813">
    <property type="term" value="C:centrosome"/>
    <property type="evidence" value="ECO:0007669"/>
    <property type="project" value="InterPro"/>
</dbReference>
<evidence type="ECO:0000313" key="2">
    <source>
        <dbReference type="Proteomes" id="UP000189705"/>
    </source>
</evidence>
<dbReference type="InParanoid" id="A0A3Q0HJ16"/>
<dbReference type="GO" id="GO:0030496">
    <property type="term" value="C:midbody"/>
    <property type="evidence" value="ECO:0007669"/>
    <property type="project" value="TreeGrafter"/>
</dbReference>
<dbReference type="Proteomes" id="UP000189705">
    <property type="component" value="Unplaced"/>
</dbReference>
<feature type="region of interest" description="Disordered" evidence="1">
    <location>
        <begin position="550"/>
        <end position="574"/>
    </location>
</feature>
<dbReference type="CTD" id="57562"/>
<reference evidence="3" key="1">
    <citation type="submission" date="2025-08" db="UniProtKB">
        <authorList>
            <consortium name="RefSeq"/>
        </authorList>
    </citation>
    <scope>IDENTIFICATION</scope>
</reference>
<name>A0A3Q0HJ16_ALLSI</name>
<accession>A0A3Q0HJ16</accession>
<dbReference type="GeneID" id="102368465"/>
<dbReference type="PANTHER" id="PTHR31191">
    <property type="entry name" value="CENTROSOMAL PROTEIN CEP126"/>
    <property type="match status" value="1"/>
</dbReference>
<dbReference type="Pfam" id="PF15352">
    <property type="entry name" value="K1377"/>
    <property type="match status" value="3"/>
</dbReference>
<sequence length="1215" mass="136744">MKPSGSLAAEAQCGPSTAHATVMFHLGRDLEEEHQALLEDQKIYRSRARKYFIETNRRRRALEEKWKQKEEKEKRFRERVLQQRKLKHQEATEKFQRTHLPFPQHEKIVKRKPVPQLEEALEQIKGSVLTSGFYLPNREKTNCRTTDSPSVSSRNDYLHQKQTSAWVSSDKAKQENSTTNPDSNQLFFQQNLEEMQQFLEEQHLSNLECSPCSRCCNNVDTLIHSLSQRWLNCGTSGKGNLCVWPVADQNFHQEVNQITNSESLSSLDSLEAGEQNESNMTPSELSSLTKQYDSTPYNSQKSEPTNKSFPETAELTLSKNQHVNNWLRKLDMQSGHIYTSFHDDLPKHNVLIPTEHGHNPKQKSSVPIKSEQRMTEICASDKQVTSVKNLCTFRENKEKEKNSSSFGMVSRESLVTTDNHVFKPSKAWATSDSSQKERIQDLVQGQSSEIIQPKTTTLVQMASHPMATPVILPPKQWNSIGSHNSSFSADIIQKEKNTNTCPCTDNLDNLIEEKEETTKYFNDNNQGSSLFQDASNTSILCNIDQEDDKEEHGNTAKAMPHLSDAGFNSDLPNQHKNLRKNVREGYGVKLLKSILKKESKYENNFFKSVVMKPKFSFGNQTISCIRDSLELVKIKEKNAEDQKTNKKLRWFDENHKIVVEGDEKCSERNPSKVSQAQLQPSHVQTKINALNTDLSIASCTASPVCSENHQDSTLIYTKSATAGGSERDCTLLNSLGYTRYHFAKQAWMASPGEKSNPLYSNDSKIQRGNLHKGKTKIIRRPISARAQTSFIPKNRKGTIIRAQSASEASKVIRAQGKIMIPHPPPKLLLDCTTGQNVAETRSGYQPVNSSKPQTISKNNDLNAKHILPADQNCNKSITENNKSTACGHMTISTLSTSVSTYEPLAKTIYTVDSIQTSAQQDCCIPCTKKRPVYAENGPRLDRTPTDEEINLLCEGVHSALAQKEFAAGDFRHYGARYNNSFSFNLQPTNSGISLFTIDGGSLMTNLKSVSRMNGFLSSINGAVPTTRRKQNFDNAENKRRGLLEQRRQAIATTIWRSTHPTQNSVHTVQLSPFQYPFEPVQAVSGIPNSDEVSESTAQFLLAEKLASISVTEGEMLSALETTQPCRQPLLLNKPQRLGMTALSMEEHKILQSLDHLNQRLQNIRESITKNPSTSRGFQIISPLHGASSPSVDTTLSTQRHQSMSADPRLLLQRRY</sequence>
<evidence type="ECO:0000256" key="1">
    <source>
        <dbReference type="SAM" id="MobiDB-lite"/>
    </source>
</evidence>
<dbReference type="GO" id="GO:0031122">
    <property type="term" value="P:cytoplasmic microtubule organization"/>
    <property type="evidence" value="ECO:0007669"/>
    <property type="project" value="InterPro"/>
</dbReference>
<feature type="region of interest" description="Disordered" evidence="1">
    <location>
        <begin position="351"/>
        <end position="370"/>
    </location>
</feature>
<dbReference type="InterPro" id="IPR028257">
    <property type="entry name" value="CEP126"/>
</dbReference>
<feature type="compositionally biased region" description="Polar residues" evidence="1">
    <location>
        <begin position="1187"/>
        <end position="1204"/>
    </location>
</feature>
<protein>
    <submittedName>
        <fullName evidence="3">Centrosomal protein of 126 kDa isoform X1</fullName>
    </submittedName>
</protein>
<feature type="region of interest" description="Disordered" evidence="1">
    <location>
        <begin position="1167"/>
        <end position="1215"/>
    </location>
</feature>
<keyword evidence="2" id="KW-1185">Reference proteome</keyword>
<dbReference type="GO" id="GO:0097546">
    <property type="term" value="C:ciliary base"/>
    <property type="evidence" value="ECO:0007669"/>
    <property type="project" value="InterPro"/>
</dbReference>
<dbReference type="STRING" id="38654.A0A3Q0HJ16"/>
<feature type="region of interest" description="Disordered" evidence="1">
    <location>
        <begin position="269"/>
        <end position="308"/>
    </location>
</feature>
<evidence type="ECO:0000313" key="3">
    <source>
        <dbReference type="RefSeq" id="XP_025070468.1"/>
    </source>
</evidence>
<feature type="region of interest" description="Disordered" evidence="1">
    <location>
        <begin position="139"/>
        <end position="183"/>
    </location>
</feature>
<dbReference type="AlphaFoldDB" id="A0A3Q0HJ16"/>
<gene>
    <name evidence="3" type="primary">CEP126</name>
</gene>
<dbReference type="GO" id="GO:1905515">
    <property type="term" value="P:non-motile cilium assembly"/>
    <property type="evidence" value="ECO:0007669"/>
    <property type="project" value="InterPro"/>
</dbReference>
<organism evidence="2 3">
    <name type="scientific">Alligator sinensis</name>
    <name type="common">Chinese alligator</name>
    <dbReference type="NCBI Taxonomy" id="38654"/>
    <lineage>
        <taxon>Eukaryota</taxon>
        <taxon>Metazoa</taxon>
        <taxon>Chordata</taxon>
        <taxon>Craniata</taxon>
        <taxon>Vertebrata</taxon>
        <taxon>Euteleostomi</taxon>
        <taxon>Archelosauria</taxon>
        <taxon>Archosauria</taxon>
        <taxon>Crocodylia</taxon>
        <taxon>Alligatoridae</taxon>
        <taxon>Alligatorinae</taxon>
        <taxon>Alligator</taxon>
    </lineage>
</organism>